<dbReference type="GO" id="GO:0035595">
    <property type="term" value="F:N-acetylglucosaminylinositol deacetylase activity"/>
    <property type="evidence" value="ECO:0007669"/>
    <property type="project" value="UniProtKB-EC"/>
</dbReference>
<evidence type="ECO:0000256" key="2">
    <source>
        <dbReference type="ARBA" id="ARBA00022801"/>
    </source>
</evidence>
<dbReference type="RefSeq" id="WP_163820863.1">
    <property type="nucleotide sequence ID" value="NZ_JAAGOB010000016.1"/>
</dbReference>
<feature type="binding site" evidence="4">
    <location>
        <position position="159"/>
    </location>
    <ligand>
        <name>Zn(2+)</name>
        <dbReference type="ChEBI" id="CHEBI:29105"/>
    </ligand>
</feature>
<dbReference type="InterPro" id="IPR003737">
    <property type="entry name" value="GlcNAc_PI_deacetylase-related"/>
</dbReference>
<keyword evidence="6" id="KW-1185">Reference proteome</keyword>
<protein>
    <recommendedName>
        <fullName evidence="4">1D-myo-inositol 2-acetamido-2-deoxy-alpha-D-glucopyranoside deacetylase</fullName>
        <shortName evidence="4">GlcNAc-Ins deacetylase</shortName>
        <ecNumber evidence="4">3.5.1.103</ecNumber>
    </recommendedName>
    <alternativeName>
        <fullName evidence="4">N-acetyl-1-D-myo-inositol-2-amino-2-deoxy-alpha-D-glucopyranoside deacetylase</fullName>
    </alternativeName>
</protein>
<dbReference type="GO" id="GO:0010125">
    <property type="term" value="P:mycothiol biosynthetic process"/>
    <property type="evidence" value="ECO:0007669"/>
    <property type="project" value="UniProtKB-UniRule"/>
</dbReference>
<dbReference type="AlphaFoldDB" id="A0A6N9YSW9"/>
<dbReference type="GO" id="GO:0008270">
    <property type="term" value="F:zinc ion binding"/>
    <property type="evidence" value="ECO:0007669"/>
    <property type="project" value="UniProtKB-UniRule"/>
</dbReference>
<dbReference type="InterPro" id="IPR017810">
    <property type="entry name" value="Mycothiol_biosynthesis_MshB"/>
</dbReference>
<dbReference type="HAMAP" id="MF_01696">
    <property type="entry name" value="MshB"/>
    <property type="match status" value="1"/>
</dbReference>
<keyword evidence="2 4" id="KW-0378">Hydrolase</keyword>
<accession>A0A6N9YSW9</accession>
<evidence type="ECO:0000256" key="3">
    <source>
        <dbReference type="ARBA" id="ARBA00022833"/>
    </source>
</evidence>
<organism evidence="5 6">
    <name type="scientific">Phytoactinopolyspora alkaliphila</name>
    <dbReference type="NCBI Taxonomy" id="1783498"/>
    <lineage>
        <taxon>Bacteria</taxon>
        <taxon>Bacillati</taxon>
        <taxon>Actinomycetota</taxon>
        <taxon>Actinomycetes</taxon>
        <taxon>Jiangellales</taxon>
        <taxon>Jiangellaceae</taxon>
        <taxon>Phytoactinopolyspora</taxon>
    </lineage>
</organism>
<gene>
    <name evidence="4 5" type="primary">mshB</name>
    <name evidence="5" type="ORF">G1H11_22495</name>
</gene>
<reference evidence="5 6" key="1">
    <citation type="submission" date="2020-02" db="EMBL/GenBank/DDBJ databases">
        <authorList>
            <person name="Li X.-J."/>
            <person name="Feng X.-M."/>
        </authorList>
    </citation>
    <scope>NUCLEOTIDE SEQUENCE [LARGE SCALE GENOMIC DNA]</scope>
    <source>
        <strain evidence="5 6">CGMCC 4.7225</strain>
    </source>
</reference>
<dbReference type="EMBL" id="JAAGOB010000016">
    <property type="protein sequence ID" value="NED98072.1"/>
    <property type="molecule type" value="Genomic_DNA"/>
</dbReference>
<dbReference type="Proteomes" id="UP000469185">
    <property type="component" value="Unassembled WGS sequence"/>
</dbReference>
<keyword evidence="1 4" id="KW-0479">Metal-binding</keyword>
<dbReference type="SUPFAM" id="SSF102588">
    <property type="entry name" value="LmbE-like"/>
    <property type="match status" value="1"/>
</dbReference>
<dbReference type="PANTHER" id="PTHR12993">
    <property type="entry name" value="N-ACETYLGLUCOSAMINYL-PHOSPHATIDYLINOSITOL DE-N-ACETYLASE-RELATED"/>
    <property type="match status" value="1"/>
</dbReference>
<feature type="binding site" evidence="4">
    <location>
        <position position="16"/>
    </location>
    <ligand>
        <name>Zn(2+)</name>
        <dbReference type="ChEBI" id="CHEBI:29105"/>
    </ligand>
</feature>
<evidence type="ECO:0000313" key="5">
    <source>
        <dbReference type="EMBL" id="NED98072.1"/>
    </source>
</evidence>
<proteinExistence type="inferred from homology"/>
<comment type="function">
    <text evidence="4">Catalyzes the deacetylation of 1D-myo-inositol 2-acetamido-2-deoxy-alpha-D-glucopyranoside (GlcNAc-Ins) in the mycothiol biosynthesis pathway.</text>
</comment>
<dbReference type="Pfam" id="PF02585">
    <property type="entry name" value="PIG-L"/>
    <property type="match status" value="1"/>
</dbReference>
<comment type="caution">
    <text evidence="5">The sequence shown here is derived from an EMBL/GenBank/DDBJ whole genome shotgun (WGS) entry which is preliminary data.</text>
</comment>
<dbReference type="PANTHER" id="PTHR12993:SF26">
    <property type="entry name" value="1D-MYO-INOSITOL 2-ACETAMIDO-2-DEOXY-ALPHA-D-GLUCOPYRANOSIDE DEACETYLASE"/>
    <property type="match status" value="1"/>
</dbReference>
<name>A0A6N9YSW9_9ACTN</name>
<dbReference type="InterPro" id="IPR024078">
    <property type="entry name" value="LmbE-like_dom_sf"/>
</dbReference>
<dbReference type="Gene3D" id="3.40.50.10320">
    <property type="entry name" value="LmbE-like"/>
    <property type="match status" value="1"/>
</dbReference>
<sequence length="305" mass="33530">MAIQDSQRRLLLVHAHPDDETIGTGATMARYAAEGAHVTLVTCTRGEQGEILVPELAHLAPEQEDGLGEHRVKELAVAMAELGVSDYRFLGGPGRYRDSGMVWGEEGRRAETPDSVRPDSFWAADLREASDHLVEVIREVRPQVMITYDENGGYGHPDHIQAHRVATYALNLAGVPSYRQELGVAWKVPKLYWTAMPRSVIQQSIDALKDTPDNPFGTVQSADDFGFVVDDADVTAVVDGTEWVDRKMAAMRAHRTQIDVEGGFFALSDQVGQSIWSTEHYRLAHGLPGPVDPETGIESDLFSGL</sequence>
<comment type="cofactor">
    <cofactor evidence="4">
        <name>Zn(2+)</name>
        <dbReference type="ChEBI" id="CHEBI:29105"/>
    </cofactor>
    <text evidence="4">Binds 1 zinc ion per subunit.</text>
</comment>
<dbReference type="EC" id="3.5.1.103" evidence="4"/>
<comment type="catalytic activity">
    <reaction evidence="4">
        <text>1D-myo-inositol 2-acetamido-2-deoxy-alpha-D-glucopyranoside + H2O = 1D-myo-inositol 2-amino-2-deoxy-alpha-D-glucopyranoside + acetate</text>
        <dbReference type="Rhea" id="RHEA:26180"/>
        <dbReference type="ChEBI" id="CHEBI:15377"/>
        <dbReference type="ChEBI" id="CHEBI:30089"/>
        <dbReference type="ChEBI" id="CHEBI:52442"/>
        <dbReference type="ChEBI" id="CHEBI:58886"/>
        <dbReference type="EC" id="3.5.1.103"/>
    </reaction>
</comment>
<evidence type="ECO:0000256" key="1">
    <source>
        <dbReference type="ARBA" id="ARBA00022723"/>
    </source>
</evidence>
<dbReference type="NCBIfam" id="TIGR03445">
    <property type="entry name" value="mycothiol_MshB"/>
    <property type="match status" value="1"/>
</dbReference>
<keyword evidence="3 4" id="KW-0862">Zinc</keyword>
<feature type="binding site" evidence="4">
    <location>
        <position position="19"/>
    </location>
    <ligand>
        <name>Zn(2+)</name>
        <dbReference type="ChEBI" id="CHEBI:29105"/>
    </ligand>
</feature>
<evidence type="ECO:0000313" key="6">
    <source>
        <dbReference type="Proteomes" id="UP000469185"/>
    </source>
</evidence>
<comment type="similarity">
    <text evidence="4">Belongs to the MshB deacetylase family.</text>
</comment>
<evidence type="ECO:0000256" key="4">
    <source>
        <dbReference type="HAMAP-Rule" id="MF_01696"/>
    </source>
</evidence>